<reference evidence="2" key="1">
    <citation type="submission" date="2023-01" db="EMBL/GenBank/DDBJ databases">
        <title>Biogeochemical cycle of methane in antarctic sediments.</title>
        <authorList>
            <person name="Roldan D.M."/>
            <person name="Menes R.J."/>
        </authorList>
    </citation>
    <scope>NUCLEOTIDE SEQUENCE [LARGE SCALE GENOMIC DNA]</scope>
    <source>
        <strain evidence="2">K-2018 MAG008</strain>
    </source>
</reference>
<dbReference type="Proteomes" id="UP001160519">
    <property type="component" value="Unassembled WGS sequence"/>
</dbReference>
<keyword evidence="3" id="KW-1185">Reference proteome</keyword>
<protein>
    <recommendedName>
        <fullName evidence="1">DUF6734 domain-containing protein</fullName>
    </recommendedName>
</protein>
<evidence type="ECO:0000313" key="3">
    <source>
        <dbReference type="Proteomes" id="UP001160519"/>
    </source>
</evidence>
<comment type="caution">
    <text evidence="2">The sequence shown here is derived from an EMBL/GenBank/DDBJ whole genome shotgun (WGS) entry which is preliminary data.</text>
</comment>
<sequence>MIAVWSFWSKPYLSCRKQIWATERHHLLAWILSLQLARKHFRKTRLVTDEYGAHMLVDGLRLEFDEVQIVLNELDRQDSKWWALGKIYAYRLQDAPFIHIDSDVFLWKPLPVTSHTQVFAQNPEYFQLGESFYKPDELSELVRQQGGWLPKEWQWYQSQGNIQQAECCGIFGGCAIEFIHYYADLAIRTIEHDANRSVWKTLGDAIERNILLEQHLLSACISHRNHQDISRQPITMEYLFACEADAFNAEKSAAAGYTHLIADTKKNAIVANNLEQRVKKDYPEAYLRCLEYLE</sequence>
<gene>
    <name evidence="2" type="ORF">PSU93_00190</name>
</gene>
<evidence type="ECO:0000313" key="2">
    <source>
        <dbReference type="EMBL" id="MDI1229554.1"/>
    </source>
</evidence>
<dbReference type="AlphaFoldDB" id="A0AA43TGT5"/>
<dbReference type="Pfam" id="PF20508">
    <property type="entry name" value="DUF6734"/>
    <property type="match status" value="1"/>
</dbReference>
<proteinExistence type="predicted"/>
<evidence type="ECO:0000259" key="1">
    <source>
        <dbReference type="Pfam" id="PF20508"/>
    </source>
</evidence>
<organism evidence="2 3">
    <name type="scientific">Candidatus Methylobacter titanis</name>
    <dbReference type="NCBI Taxonomy" id="3053457"/>
    <lineage>
        <taxon>Bacteria</taxon>
        <taxon>Pseudomonadati</taxon>
        <taxon>Pseudomonadota</taxon>
        <taxon>Gammaproteobacteria</taxon>
        <taxon>Methylococcales</taxon>
        <taxon>Methylococcaceae</taxon>
        <taxon>Methylobacter</taxon>
    </lineage>
</organism>
<accession>A0AA43TGT5</accession>
<dbReference type="InterPro" id="IPR046621">
    <property type="entry name" value="DUF6734"/>
</dbReference>
<dbReference type="EMBL" id="JAQSDF010000001">
    <property type="protein sequence ID" value="MDI1229554.1"/>
    <property type="molecule type" value="Genomic_DNA"/>
</dbReference>
<name>A0AA43TGT5_9GAMM</name>
<feature type="domain" description="DUF6734" evidence="1">
    <location>
        <begin position="1"/>
        <end position="290"/>
    </location>
</feature>